<evidence type="ECO:0000256" key="1">
    <source>
        <dbReference type="ARBA" id="ARBA00001917"/>
    </source>
</evidence>
<reference evidence="13 14" key="1">
    <citation type="journal article" date="2021" name="Elife">
        <title>Chloroplast acquisition without the gene transfer in kleptoplastic sea slugs, Plakobranchus ocellatus.</title>
        <authorList>
            <person name="Maeda T."/>
            <person name="Takahashi S."/>
            <person name="Yoshida T."/>
            <person name="Shimamura S."/>
            <person name="Takaki Y."/>
            <person name="Nagai Y."/>
            <person name="Toyoda A."/>
            <person name="Suzuki Y."/>
            <person name="Arimoto A."/>
            <person name="Ishii H."/>
            <person name="Satoh N."/>
            <person name="Nishiyama T."/>
            <person name="Hasebe M."/>
            <person name="Maruyama T."/>
            <person name="Minagawa J."/>
            <person name="Obokata J."/>
            <person name="Shigenobu S."/>
        </authorList>
    </citation>
    <scope>NUCLEOTIDE SEQUENCE [LARGE SCALE GENOMIC DNA]</scope>
</reference>
<sequence length="149" mass="16586">VYVQDVLLNNAAVIYDELINKGGHFYVCGDVSMAHDVTMTLTTILQEQAKIDEKSASDLVTKLRDSNRIHEDIFGVGVRRPGEVAERPKDQSLRALQYLNATSKPSKPDTVKEKAVPITPTKRKSVSKPRAPMKNIFVKQRISPEAKPS</sequence>
<gene>
    <name evidence="13" type="ORF">ElyMa_006185300</name>
</gene>
<organism evidence="13 14">
    <name type="scientific">Elysia marginata</name>
    <dbReference type="NCBI Taxonomy" id="1093978"/>
    <lineage>
        <taxon>Eukaryota</taxon>
        <taxon>Metazoa</taxon>
        <taxon>Spiralia</taxon>
        <taxon>Lophotrochozoa</taxon>
        <taxon>Mollusca</taxon>
        <taxon>Gastropoda</taxon>
        <taxon>Heterobranchia</taxon>
        <taxon>Euthyneura</taxon>
        <taxon>Panpulmonata</taxon>
        <taxon>Sacoglossa</taxon>
        <taxon>Placobranchoidea</taxon>
        <taxon>Plakobranchidae</taxon>
        <taxon>Elysia</taxon>
    </lineage>
</organism>
<evidence type="ECO:0000256" key="3">
    <source>
        <dbReference type="ARBA" id="ARBA00006267"/>
    </source>
</evidence>
<keyword evidence="11" id="KW-0408">Iron</keyword>
<comment type="cofactor">
    <cofactor evidence="2">
        <name>heme b</name>
        <dbReference type="ChEBI" id="CHEBI:60344"/>
    </cofactor>
</comment>
<dbReference type="EMBL" id="BMAT01012409">
    <property type="protein sequence ID" value="GFR91813.1"/>
    <property type="molecule type" value="Genomic_DNA"/>
</dbReference>
<keyword evidence="10" id="KW-0560">Oxidoreductase</keyword>
<comment type="cofactor">
    <cofactor evidence="1">
        <name>FMN</name>
        <dbReference type="ChEBI" id="CHEBI:58210"/>
    </cofactor>
</comment>
<dbReference type="InterPro" id="IPR050607">
    <property type="entry name" value="NOS"/>
</dbReference>
<evidence type="ECO:0000256" key="6">
    <source>
        <dbReference type="ARBA" id="ARBA00022643"/>
    </source>
</evidence>
<evidence type="ECO:0000256" key="10">
    <source>
        <dbReference type="ARBA" id="ARBA00023002"/>
    </source>
</evidence>
<evidence type="ECO:0000256" key="8">
    <source>
        <dbReference type="ARBA" id="ARBA00022857"/>
    </source>
</evidence>
<keyword evidence="8" id="KW-0521">NADP</keyword>
<evidence type="ECO:0000256" key="2">
    <source>
        <dbReference type="ARBA" id="ARBA00001970"/>
    </source>
</evidence>
<evidence type="ECO:0000256" key="4">
    <source>
        <dbReference type="ARBA" id="ARBA00012989"/>
    </source>
</evidence>
<dbReference type="PANTHER" id="PTHR43410:SF1">
    <property type="entry name" value="NITRIC OXIDE SYNTHASE"/>
    <property type="match status" value="1"/>
</dbReference>
<keyword evidence="5" id="KW-0349">Heme</keyword>
<dbReference type="GO" id="GO:0046872">
    <property type="term" value="F:metal ion binding"/>
    <property type="evidence" value="ECO:0007669"/>
    <property type="project" value="UniProtKB-KW"/>
</dbReference>
<dbReference type="GO" id="GO:0005516">
    <property type="term" value="F:calmodulin binding"/>
    <property type="evidence" value="ECO:0007669"/>
    <property type="project" value="UniProtKB-KW"/>
</dbReference>
<comment type="caution">
    <text evidence="13">The sequence shown here is derived from an EMBL/GenBank/DDBJ whole genome shotgun (WGS) entry which is preliminary data.</text>
</comment>
<proteinExistence type="inferred from homology"/>
<dbReference type="EC" id="1.14.13.39" evidence="4"/>
<feature type="non-terminal residue" evidence="13">
    <location>
        <position position="1"/>
    </location>
</feature>
<keyword evidence="6" id="KW-0285">Flavoprotein</keyword>
<evidence type="ECO:0000313" key="14">
    <source>
        <dbReference type="Proteomes" id="UP000762676"/>
    </source>
</evidence>
<evidence type="ECO:0000313" key="13">
    <source>
        <dbReference type="EMBL" id="GFR91813.1"/>
    </source>
</evidence>
<evidence type="ECO:0000256" key="7">
    <source>
        <dbReference type="ARBA" id="ARBA00022723"/>
    </source>
</evidence>
<dbReference type="GO" id="GO:0004517">
    <property type="term" value="F:nitric-oxide synthase activity"/>
    <property type="evidence" value="ECO:0007669"/>
    <property type="project" value="UniProtKB-EC"/>
</dbReference>
<evidence type="ECO:0000256" key="5">
    <source>
        <dbReference type="ARBA" id="ARBA00022617"/>
    </source>
</evidence>
<evidence type="ECO:0000256" key="11">
    <source>
        <dbReference type="ARBA" id="ARBA00023004"/>
    </source>
</evidence>
<dbReference type="SUPFAM" id="SSF52343">
    <property type="entry name" value="Ferredoxin reductase-like, C-terminal NADP-linked domain"/>
    <property type="match status" value="1"/>
</dbReference>
<comment type="similarity">
    <text evidence="3">Belongs to the NOS family.</text>
</comment>
<keyword evidence="7" id="KW-0479">Metal-binding</keyword>
<name>A0AAV4H1R4_9GAST</name>
<dbReference type="Proteomes" id="UP000762676">
    <property type="component" value="Unassembled WGS sequence"/>
</dbReference>
<dbReference type="PANTHER" id="PTHR43410">
    <property type="entry name" value="NITRIC OXIDE SYNTHASE OXYGENASE"/>
    <property type="match status" value="1"/>
</dbReference>
<evidence type="ECO:0000256" key="12">
    <source>
        <dbReference type="SAM" id="MobiDB-lite"/>
    </source>
</evidence>
<dbReference type="Gene3D" id="3.40.50.80">
    <property type="entry name" value="Nucleotide-binding domain of ferredoxin-NADP reductase (FNR) module"/>
    <property type="match status" value="1"/>
</dbReference>
<evidence type="ECO:0000256" key="9">
    <source>
        <dbReference type="ARBA" id="ARBA00022860"/>
    </source>
</evidence>
<feature type="compositionally biased region" description="Basic and acidic residues" evidence="12">
    <location>
        <begin position="106"/>
        <end position="115"/>
    </location>
</feature>
<feature type="region of interest" description="Disordered" evidence="12">
    <location>
        <begin position="100"/>
        <end position="133"/>
    </location>
</feature>
<protein>
    <recommendedName>
        <fullName evidence="4">nitric-oxide synthase (NADPH)</fullName>
        <ecNumber evidence="4">1.14.13.39</ecNumber>
    </recommendedName>
</protein>
<dbReference type="GO" id="GO:0006809">
    <property type="term" value="P:nitric oxide biosynthetic process"/>
    <property type="evidence" value="ECO:0007669"/>
    <property type="project" value="TreeGrafter"/>
</dbReference>
<accession>A0AAV4H1R4</accession>
<dbReference type="AlphaFoldDB" id="A0AAV4H1R4"/>
<keyword evidence="6" id="KW-0288">FMN</keyword>
<keyword evidence="14" id="KW-1185">Reference proteome</keyword>
<keyword evidence="9" id="KW-0112">Calmodulin-binding</keyword>
<dbReference type="InterPro" id="IPR039261">
    <property type="entry name" value="FNR_nucleotide-bd"/>
</dbReference>